<dbReference type="OrthoDB" id="9812787at2"/>
<dbReference type="PROSITE" id="PS50889">
    <property type="entry name" value="S4"/>
    <property type="match status" value="1"/>
</dbReference>
<dbReference type="EMBL" id="JPFU01000009">
    <property type="protein sequence ID" value="KEQ36265.1"/>
    <property type="molecule type" value="Genomic_DNA"/>
</dbReference>
<dbReference type="Proteomes" id="UP000028090">
    <property type="component" value="Unassembled WGS sequence"/>
</dbReference>
<reference evidence="3 4" key="1">
    <citation type="submission" date="2014-05" db="EMBL/GenBank/DDBJ databases">
        <authorList>
            <person name="Daugherty S.C."/>
            <person name="Tallon L.J."/>
            <person name="Sadzewicz L."/>
            <person name="Kilian M."/>
            <person name="Tettelin H."/>
        </authorList>
    </citation>
    <scope>NUCLEOTIDE SEQUENCE [LARGE SCALE GENOMIC DNA]</scope>
    <source>
        <strain evidence="3 4">SK629</strain>
    </source>
</reference>
<dbReference type="PANTHER" id="PTHR13633">
    <property type="entry name" value="MITOCHONDRIAL TRANSCRIPTION RESCUE FACTOR 1"/>
    <property type="match status" value="1"/>
</dbReference>
<dbReference type="CDD" id="cd00165">
    <property type="entry name" value="S4"/>
    <property type="match status" value="1"/>
</dbReference>
<dbReference type="AlphaFoldDB" id="A0A081PZZ2"/>
<dbReference type="InterPro" id="IPR048443">
    <property type="entry name" value="RqcP2_N"/>
</dbReference>
<dbReference type="SMART" id="SM00363">
    <property type="entry name" value="S4"/>
    <property type="match status" value="1"/>
</dbReference>
<comment type="caution">
    <text evidence="3">The sequence shown here is derived from an EMBL/GenBank/DDBJ whole genome shotgun (WGS) entry which is preliminary data.</text>
</comment>
<accession>A0A081PZZ2</accession>
<evidence type="ECO:0000256" key="1">
    <source>
        <dbReference type="PROSITE-ProRule" id="PRU00182"/>
    </source>
</evidence>
<feature type="domain" description="RNA-binding S4" evidence="2">
    <location>
        <begin position="183"/>
        <end position="245"/>
    </location>
</feature>
<dbReference type="InterPro" id="IPR002942">
    <property type="entry name" value="S4_RNA-bd"/>
</dbReference>
<dbReference type="GO" id="GO:0003723">
    <property type="term" value="F:RNA binding"/>
    <property type="evidence" value="ECO:0007669"/>
    <property type="project" value="UniProtKB-KW"/>
</dbReference>
<evidence type="ECO:0000313" key="3">
    <source>
        <dbReference type="EMBL" id="KEQ36265.1"/>
    </source>
</evidence>
<evidence type="ECO:0000259" key="2">
    <source>
        <dbReference type="SMART" id="SM00363"/>
    </source>
</evidence>
<dbReference type="InterPro" id="IPR012677">
    <property type="entry name" value="Nucleotide-bd_a/b_plait_sf"/>
</dbReference>
<dbReference type="PATRIC" id="fig|28037.95.peg.599"/>
<gene>
    <name evidence="3" type="ORF">SK629_0660</name>
</gene>
<name>A0A081PZZ2_STRMT</name>
<dbReference type="RefSeq" id="WP_042900553.1">
    <property type="nucleotide sequence ID" value="NZ_JPFU01000009.1"/>
</dbReference>
<dbReference type="PANTHER" id="PTHR13633:SF3">
    <property type="entry name" value="MITOCHONDRIAL TRANSCRIPTION RESCUE FACTOR 1"/>
    <property type="match status" value="1"/>
</dbReference>
<sequence length="261" mass="30383">MNKMIYQHFSKNDSSFIDKGAEWIKKVEDSYSPFLTPFVNPHQEKILKVLASTNGISYMSSRQFLETEYVRILLYPDYFEPKFSDFELSLQEIVYSNKFERLTHAKILGTVLNQLGIDRKLFGDILVNEERAQIIINRQFTLLFQDGITKIARLPVRLEERDFTEKIATVEDYQELDICIASSRLDVFLAGVFKLSRNQANQLIEKQAVQVNYHLVEKSDYTVQVGDLISVRKFGRLKLVRDNGQTKKDKKKLTVQLLLSK</sequence>
<dbReference type="Pfam" id="PF01479">
    <property type="entry name" value="S4"/>
    <property type="match status" value="1"/>
</dbReference>
<dbReference type="InterPro" id="IPR040591">
    <property type="entry name" value="RqcP2_RBD"/>
</dbReference>
<dbReference type="SUPFAM" id="SSF55174">
    <property type="entry name" value="Alpha-L RNA-binding motif"/>
    <property type="match status" value="1"/>
</dbReference>
<dbReference type="Pfam" id="PF21278">
    <property type="entry name" value="YlmH_1st"/>
    <property type="match status" value="1"/>
</dbReference>
<proteinExistence type="predicted"/>
<dbReference type="InterPro" id="IPR036986">
    <property type="entry name" value="S4_RNA-bd_sf"/>
</dbReference>
<dbReference type="Gene3D" id="3.30.1370.160">
    <property type="match status" value="1"/>
</dbReference>
<organism evidence="3 4">
    <name type="scientific">Streptococcus mitis</name>
    <dbReference type="NCBI Taxonomy" id="28037"/>
    <lineage>
        <taxon>Bacteria</taxon>
        <taxon>Bacillati</taxon>
        <taxon>Bacillota</taxon>
        <taxon>Bacilli</taxon>
        <taxon>Lactobacillales</taxon>
        <taxon>Streptococcaceae</taxon>
        <taxon>Streptococcus</taxon>
        <taxon>Streptococcus mitis group</taxon>
    </lineage>
</organism>
<evidence type="ECO:0000313" key="4">
    <source>
        <dbReference type="Proteomes" id="UP000028090"/>
    </source>
</evidence>
<dbReference type="Pfam" id="PF17774">
    <property type="entry name" value="YlmH_RBD"/>
    <property type="match status" value="1"/>
</dbReference>
<keyword evidence="1" id="KW-0694">RNA-binding</keyword>
<dbReference type="Gene3D" id="3.30.70.330">
    <property type="match status" value="1"/>
</dbReference>
<dbReference type="Gene3D" id="3.10.290.10">
    <property type="entry name" value="RNA-binding S4 domain"/>
    <property type="match status" value="1"/>
</dbReference>
<protein>
    <recommendedName>
        <fullName evidence="2">RNA-binding S4 domain-containing protein</fullName>
    </recommendedName>
</protein>